<dbReference type="PANTHER" id="PTHR30573">
    <property type="entry name" value="QUINOLINATE SYNTHETASE A"/>
    <property type="match status" value="1"/>
</dbReference>
<dbReference type="PANTHER" id="PTHR30573:SF0">
    <property type="entry name" value="QUINOLINATE SYNTHASE, CHLOROPLASTIC"/>
    <property type="match status" value="1"/>
</dbReference>
<evidence type="ECO:0000256" key="2">
    <source>
        <dbReference type="ARBA" id="ARBA00003791"/>
    </source>
</evidence>
<evidence type="ECO:0000313" key="14">
    <source>
        <dbReference type="EMBL" id="MBU3843423.1"/>
    </source>
</evidence>
<dbReference type="EC" id="2.5.1.72" evidence="4 13"/>
<keyword evidence="6" id="KW-0662">Pyridine nucleotide biosynthesis</keyword>
<evidence type="ECO:0000256" key="6">
    <source>
        <dbReference type="ARBA" id="ARBA00022642"/>
    </source>
</evidence>
<dbReference type="NCBIfam" id="TIGR00550">
    <property type="entry name" value="nadA"/>
    <property type="match status" value="1"/>
</dbReference>
<dbReference type="InterPro" id="IPR003473">
    <property type="entry name" value="NadA"/>
</dbReference>
<evidence type="ECO:0000256" key="10">
    <source>
        <dbReference type="ARBA" id="ARBA00023014"/>
    </source>
</evidence>
<dbReference type="GO" id="GO:0005829">
    <property type="term" value="C:cytosol"/>
    <property type="evidence" value="ECO:0007669"/>
    <property type="project" value="TreeGrafter"/>
</dbReference>
<dbReference type="InterPro" id="IPR036094">
    <property type="entry name" value="NadA_sf"/>
</dbReference>
<accession>A0A948TF21</accession>
<gene>
    <name evidence="14" type="primary">nadA</name>
    <name evidence="14" type="ORF">H9847_00905</name>
</gene>
<dbReference type="AlphaFoldDB" id="A0A948TF21"/>
<evidence type="ECO:0000256" key="11">
    <source>
        <dbReference type="ARBA" id="ARBA00050125"/>
    </source>
</evidence>
<comment type="catalytic activity">
    <reaction evidence="11">
        <text>iminosuccinate + dihydroxyacetone phosphate = quinolinate + phosphate + 2 H2O + H(+)</text>
        <dbReference type="Rhea" id="RHEA:25888"/>
        <dbReference type="ChEBI" id="CHEBI:15377"/>
        <dbReference type="ChEBI" id="CHEBI:15378"/>
        <dbReference type="ChEBI" id="CHEBI:29959"/>
        <dbReference type="ChEBI" id="CHEBI:43474"/>
        <dbReference type="ChEBI" id="CHEBI:57642"/>
        <dbReference type="ChEBI" id="CHEBI:77875"/>
        <dbReference type="EC" id="2.5.1.72"/>
    </reaction>
    <physiologicalReaction direction="left-to-right" evidence="11">
        <dbReference type="Rhea" id="RHEA:25889"/>
    </physiologicalReaction>
</comment>
<dbReference type="NCBIfam" id="NF006878">
    <property type="entry name" value="PRK09375.1-2"/>
    <property type="match status" value="1"/>
</dbReference>
<evidence type="ECO:0000256" key="3">
    <source>
        <dbReference type="ARBA" id="ARBA00005065"/>
    </source>
</evidence>
<dbReference type="FunFam" id="3.40.50.10800:FF:000001">
    <property type="entry name" value="Quinolinate synthase A"/>
    <property type="match status" value="1"/>
</dbReference>
<evidence type="ECO:0000256" key="5">
    <source>
        <dbReference type="ARBA" id="ARBA00022485"/>
    </source>
</evidence>
<name>A0A948TF21_9GAMM</name>
<protein>
    <recommendedName>
        <fullName evidence="12 13">Quinolinate synthase</fullName>
        <ecNumber evidence="4 13">2.5.1.72</ecNumber>
    </recommendedName>
</protein>
<evidence type="ECO:0000256" key="8">
    <source>
        <dbReference type="ARBA" id="ARBA00022723"/>
    </source>
</evidence>
<dbReference type="GO" id="GO:0034628">
    <property type="term" value="P:'de novo' NAD+ biosynthetic process from L-aspartate"/>
    <property type="evidence" value="ECO:0007669"/>
    <property type="project" value="TreeGrafter"/>
</dbReference>
<sequence>MSLIMLKDITLPQEFVTPAPQSAEQLQHDQSLFAAAKEAIKKHNALLIAHYYTAPLIQKLAEETGGFIGDSLEMARVGKDSPLQTIVVAGVRFMGETAKILSPEKTILMPDMASECSLDLCCQAADVKRVKAEHPNATVVAYANTSAEVKSLSDWIVTSSLAVELADYLKGRGEEILWLPDRHLGSYIANNAHTDVYCWPGRCVVHDSFDAAAIKKMKEENPGAKLLVHPESPAEVVALADCVGSTSQLLAFTKNDSASTYIVATERGIFYKMQQANPQKTFIEAGIAARQGVSLDGAKCPWMSLNSMAKIIECLESTGEQRAAHEVQVPAAVREGALKPLDRMLAFAAALKSGSVPSDL</sequence>
<keyword evidence="8" id="KW-0479">Metal-binding</keyword>
<evidence type="ECO:0000256" key="7">
    <source>
        <dbReference type="ARBA" id="ARBA00022679"/>
    </source>
</evidence>
<evidence type="ECO:0000256" key="1">
    <source>
        <dbReference type="ARBA" id="ARBA00001966"/>
    </source>
</evidence>
<evidence type="ECO:0000256" key="13">
    <source>
        <dbReference type="NCBIfam" id="TIGR00550"/>
    </source>
</evidence>
<evidence type="ECO:0000313" key="15">
    <source>
        <dbReference type="Proteomes" id="UP000733611"/>
    </source>
</evidence>
<evidence type="ECO:0000256" key="4">
    <source>
        <dbReference type="ARBA" id="ARBA00012669"/>
    </source>
</evidence>
<dbReference type="GO" id="GO:0046872">
    <property type="term" value="F:metal ion binding"/>
    <property type="evidence" value="ECO:0007669"/>
    <property type="project" value="UniProtKB-KW"/>
</dbReference>
<evidence type="ECO:0000256" key="12">
    <source>
        <dbReference type="ARBA" id="ARBA00073059"/>
    </source>
</evidence>
<comment type="function">
    <text evidence="2">Catalyzes the condensation of iminoaspartate with dihydroxyacetone phosphate to form quinolinate.</text>
</comment>
<organism evidence="14 15">
    <name type="scientific">Candidatus Anaerobiospirillum pullicola</name>
    <dbReference type="NCBI Taxonomy" id="2838451"/>
    <lineage>
        <taxon>Bacteria</taxon>
        <taxon>Pseudomonadati</taxon>
        <taxon>Pseudomonadota</taxon>
        <taxon>Gammaproteobacteria</taxon>
        <taxon>Aeromonadales</taxon>
        <taxon>Succinivibrionaceae</taxon>
        <taxon>Anaerobiospirillum</taxon>
    </lineage>
</organism>
<evidence type="ECO:0000256" key="9">
    <source>
        <dbReference type="ARBA" id="ARBA00023004"/>
    </source>
</evidence>
<reference evidence="14" key="1">
    <citation type="journal article" date="2021" name="PeerJ">
        <title>Extensive microbial diversity within the chicken gut microbiome revealed by metagenomics and culture.</title>
        <authorList>
            <person name="Gilroy R."/>
            <person name="Ravi A."/>
            <person name="Getino M."/>
            <person name="Pursley I."/>
            <person name="Horton D.L."/>
            <person name="Alikhan N.F."/>
            <person name="Baker D."/>
            <person name="Gharbi K."/>
            <person name="Hall N."/>
            <person name="Watson M."/>
            <person name="Adriaenssens E.M."/>
            <person name="Foster-Nyarko E."/>
            <person name="Jarju S."/>
            <person name="Secka A."/>
            <person name="Antonio M."/>
            <person name="Oren A."/>
            <person name="Chaudhuri R.R."/>
            <person name="La Ragione R."/>
            <person name="Hildebrand F."/>
            <person name="Pallen M.J."/>
        </authorList>
    </citation>
    <scope>NUCLEOTIDE SEQUENCE</scope>
    <source>
        <strain evidence="14">378</strain>
    </source>
</reference>
<dbReference type="EMBL" id="JAHLFE010000015">
    <property type="protein sequence ID" value="MBU3843423.1"/>
    <property type="molecule type" value="Genomic_DNA"/>
</dbReference>
<dbReference type="Proteomes" id="UP000733611">
    <property type="component" value="Unassembled WGS sequence"/>
</dbReference>
<dbReference type="Pfam" id="PF02445">
    <property type="entry name" value="NadA"/>
    <property type="match status" value="1"/>
</dbReference>
<dbReference type="SUPFAM" id="SSF142754">
    <property type="entry name" value="NadA-like"/>
    <property type="match status" value="1"/>
</dbReference>
<comment type="caution">
    <text evidence="14">The sequence shown here is derived from an EMBL/GenBank/DDBJ whole genome shotgun (WGS) entry which is preliminary data.</text>
</comment>
<dbReference type="GO" id="GO:0051539">
    <property type="term" value="F:4 iron, 4 sulfur cluster binding"/>
    <property type="evidence" value="ECO:0007669"/>
    <property type="project" value="UniProtKB-KW"/>
</dbReference>
<keyword evidence="9" id="KW-0408">Iron</keyword>
<dbReference type="Gene3D" id="3.40.50.10800">
    <property type="entry name" value="NadA-like"/>
    <property type="match status" value="3"/>
</dbReference>
<comment type="cofactor">
    <cofactor evidence="1">
        <name>[4Fe-4S] cluster</name>
        <dbReference type="ChEBI" id="CHEBI:49883"/>
    </cofactor>
</comment>
<keyword evidence="5" id="KW-0004">4Fe-4S</keyword>
<keyword evidence="10" id="KW-0411">Iron-sulfur</keyword>
<dbReference type="GO" id="GO:0008987">
    <property type="term" value="F:quinolinate synthetase A activity"/>
    <property type="evidence" value="ECO:0007669"/>
    <property type="project" value="UniProtKB-UniRule"/>
</dbReference>
<keyword evidence="7 14" id="KW-0808">Transferase</keyword>
<proteinExistence type="predicted"/>
<reference evidence="14" key="2">
    <citation type="submission" date="2021-04" db="EMBL/GenBank/DDBJ databases">
        <authorList>
            <person name="Gilroy R."/>
        </authorList>
    </citation>
    <scope>NUCLEOTIDE SEQUENCE</scope>
    <source>
        <strain evidence="14">378</strain>
    </source>
</reference>
<comment type="pathway">
    <text evidence="3">Cofactor biosynthesis; NAD(+) biosynthesis; quinolinate from iminoaspartate: step 1/1.</text>
</comment>